<organism evidence="1 2">
    <name type="scientific">Pseudomonas phage MiCath</name>
    <dbReference type="NCBI Taxonomy" id="3003729"/>
    <lineage>
        <taxon>Viruses</taxon>
        <taxon>Duplodnaviria</taxon>
        <taxon>Heunggongvirae</taxon>
        <taxon>Uroviricota</taxon>
        <taxon>Caudoviricetes</taxon>
        <taxon>Queuovirinae</taxon>
        <taxon>Micathvirus</taxon>
        <taxon>Micathvirus micath</taxon>
    </lineage>
</organism>
<sequence length="114" mass="13175">MTRPVAWLYRNTDMGDQLSFNRLDHYFRPPYSENEHEYVKGVALVEDGPLLRQFETAFKEYDDKCAWARPRTPLGMHVADGIKLIVDTQADRIKELEAEVARLKSAGWNGGNYL</sequence>
<reference evidence="1" key="1">
    <citation type="submission" date="2022-11" db="EMBL/GenBank/DDBJ databases">
        <authorList>
            <person name="Jaryenneh J.D."/>
            <person name="Schoeniger J.S."/>
            <person name="Mageeney C.M."/>
        </authorList>
    </citation>
    <scope>NUCLEOTIDE SEQUENCE</scope>
</reference>
<proteinExistence type="predicted"/>
<dbReference type="EMBL" id="OP882271">
    <property type="protein sequence ID" value="WAX22378.1"/>
    <property type="molecule type" value="Genomic_DNA"/>
</dbReference>
<accession>A0AAF0AGR6</accession>
<evidence type="ECO:0000313" key="2">
    <source>
        <dbReference type="Proteomes" id="UP001211688"/>
    </source>
</evidence>
<dbReference type="RefSeq" id="YP_010719796.1">
    <property type="nucleotide sequence ID" value="NC_072502.1"/>
</dbReference>
<protein>
    <submittedName>
        <fullName evidence="1">Uncharacterized protein</fullName>
    </submittedName>
</protein>
<keyword evidence="2" id="KW-1185">Reference proteome</keyword>
<name>A0AAF0AGR6_9CAUD</name>
<evidence type="ECO:0000313" key="1">
    <source>
        <dbReference type="EMBL" id="WAX22378.1"/>
    </source>
</evidence>
<dbReference type="GeneID" id="79412936"/>
<dbReference type="KEGG" id="vg:79412936"/>
<dbReference type="Proteomes" id="UP001211688">
    <property type="component" value="Segment"/>
</dbReference>